<dbReference type="Pfam" id="PF00149">
    <property type="entry name" value="Metallophos"/>
    <property type="match status" value="1"/>
</dbReference>
<evidence type="ECO:0000256" key="1">
    <source>
        <dbReference type="ARBA" id="ARBA00022801"/>
    </source>
</evidence>
<comment type="caution">
    <text evidence="3">The sequence shown here is derived from an EMBL/GenBank/DDBJ whole genome shotgun (WGS) entry which is preliminary data.</text>
</comment>
<dbReference type="InterPro" id="IPR050535">
    <property type="entry name" value="DNA_Repair-Maintenance_Comp"/>
</dbReference>
<name>A0A0R2EZA2_9LACO</name>
<dbReference type="Gene3D" id="3.60.21.10">
    <property type="match status" value="1"/>
</dbReference>
<dbReference type="SUPFAM" id="SSF56300">
    <property type="entry name" value="Metallo-dependent phosphatases"/>
    <property type="match status" value="1"/>
</dbReference>
<proteinExistence type="predicted"/>
<dbReference type="EMBL" id="AYZM01000171">
    <property type="protein sequence ID" value="KRN17756.1"/>
    <property type="molecule type" value="Genomic_DNA"/>
</dbReference>
<protein>
    <submittedName>
        <fullName evidence="3">Metallophosphoesterase</fullName>
    </submittedName>
</protein>
<dbReference type="PATRIC" id="fig|1423804.4.peg.2676"/>
<dbReference type="InterPro" id="IPR029052">
    <property type="entry name" value="Metallo-depent_PP-like"/>
</dbReference>
<dbReference type="PIRSF" id="PIRSF033091">
    <property type="entry name" value="Pesterase_YhaO"/>
    <property type="match status" value="1"/>
</dbReference>
<dbReference type="AlphaFoldDB" id="A0A0R2EZA2"/>
<dbReference type="OrthoDB" id="9773856at2"/>
<feature type="domain" description="Calcineurin-like phosphoesterase" evidence="2">
    <location>
        <begin position="1"/>
        <end position="196"/>
    </location>
</feature>
<evidence type="ECO:0000313" key="4">
    <source>
        <dbReference type="Proteomes" id="UP000051442"/>
    </source>
</evidence>
<organism evidence="3 4">
    <name type="scientific">Secundilactobacillus similis DSM 23365 = JCM 2765</name>
    <dbReference type="NCBI Taxonomy" id="1423804"/>
    <lineage>
        <taxon>Bacteria</taxon>
        <taxon>Bacillati</taxon>
        <taxon>Bacillota</taxon>
        <taxon>Bacilli</taxon>
        <taxon>Lactobacillales</taxon>
        <taxon>Lactobacillaceae</taxon>
        <taxon>Secundilactobacillus</taxon>
    </lineage>
</organism>
<evidence type="ECO:0000259" key="2">
    <source>
        <dbReference type="Pfam" id="PF00149"/>
    </source>
</evidence>
<gene>
    <name evidence="3" type="ORF">FD14_GL002475</name>
</gene>
<dbReference type="InterPro" id="IPR041796">
    <property type="entry name" value="Mre11_N"/>
</dbReference>
<accession>A0A0R2EZA2</accession>
<dbReference type="Proteomes" id="UP000051442">
    <property type="component" value="Unassembled WGS sequence"/>
</dbReference>
<dbReference type="CDD" id="cd00840">
    <property type="entry name" value="MPP_Mre11_N"/>
    <property type="match status" value="1"/>
</dbReference>
<evidence type="ECO:0000313" key="3">
    <source>
        <dbReference type="EMBL" id="KRN17756.1"/>
    </source>
</evidence>
<dbReference type="GO" id="GO:0016787">
    <property type="term" value="F:hydrolase activity"/>
    <property type="evidence" value="ECO:0007669"/>
    <property type="project" value="UniProtKB-KW"/>
</dbReference>
<keyword evidence="4" id="KW-1185">Reference proteome</keyword>
<reference evidence="3 4" key="1">
    <citation type="journal article" date="2015" name="Genome Announc.">
        <title>Expanding the biotechnology potential of lactobacilli through comparative genomics of 213 strains and associated genera.</title>
        <authorList>
            <person name="Sun Z."/>
            <person name="Harris H.M."/>
            <person name="McCann A."/>
            <person name="Guo C."/>
            <person name="Argimon S."/>
            <person name="Zhang W."/>
            <person name="Yang X."/>
            <person name="Jeffery I.B."/>
            <person name="Cooney J.C."/>
            <person name="Kagawa T.F."/>
            <person name="Liu W."/>
            <person name="Song Y."/>
            <person name="Salvetti E."/>
            <person name="Wrobel A."/>
            <person name="Rasinkangas P."/>
            <person name="Parkhill J."/>
            <person name="Rea M.C."/>
            <person name="O'Sullivan O."/>
            <person name="Ritari J."/>
            <person name="Douillard F.P."/>
            <person name="Paul Ross R."/>
            <person name="Yang R."/>
            <person name="Briner A.E."/>
            <person name="Felis G.E."/>
            <person name="de Vos W.M."/>
            <person name="Barrangou R."/>
            <person name="Klaenhammer T.R."/>
            <person name="Caufield P.W."/>
            <person name="Cui Y."/>
            <person name="Zhang H."/>
            <person name="O'Toole P.W."/>
        </authorList>
    </citation>
    <scope>NUCLEOTIDE SEQUENCE [LARGE SCALE GENOMIC DNA]</scope>
    <source>
        <strain evidence="3 4">DSM 23365</strain>
    </source>
</reference>
<dbReference type="InterPro" id="IPR014576">
    <property type="entry name" value="Pesterase_YhaO"/>
</dbReference>
<dbReference type="STRING" id="1423804.FD14_GL002475"/>
<dbReference type="RefSeq" id="WP_054734093.1">
    <property type="nucleotide sequence ID" value="NZ_AYZM01000171.1"/>
</dbReference>
<sequence length="408" mass="45627">MKFIHAADLHLDSPFRGLSDLPAAVKQRVYQAPFTATQRLVDRAIQERVDFVVLVGDLFDRDTQSVQAQLFLRDQLQRLVDTGIGVYLSYGNHDYLTEQSTLSLPDGVTVFGREVTTAEFTTATQQRVAISGFSYDQRWLTTDRVAEFPDRSEVDFQIGMLHGAVRTGAQDQYAPFTVAELQAKRYDYWALGHIHQQQALSMTPPIIYAGAIQGRHQNETGTHGFQLVESSGQRLRPTYIPADDVTWLTLSVPAESGMTDDTLQTAVLMRLAQLPTTQLQLVTLAITNVEALNEGVLSRLNDGTWLARLNHTQAGQSPITTWVVEVTPQPSEATIQYSQLDAAFWDDAAQTVFDSTIIETTAGKLMQYPFLARHLQDTDTQTKIQQRVRSSLLAQSRLEATQRADHDD</sequence>
<dbReference type="PANTHER" id="PTHR30337:SF7">
    <property type="entry name" value="PHOSPHOESTERASE"/>
    <property type="match status" value="1"/>
</dbReference>
<dbReference type="PANTHER" id="PTHR30337">
    <property type="entry name" value="COMPONENT OF ATP-DEPENDENT DSDNA EXONUCLEASE"/>
    <property type="match status" value="1"/>
</dbReference>
<dbReference type="InterPro" id="IPR004843">
    <property type="entry name" value="Calcineurin-like_PHP"/>
</dbReference>
<keyword evidence="1" id="KW-0378">Hydrolase</keyword>